<dbReference type="InterPro" id="IPR018631">
    <property type="entry name" value="AAA-ATPase-like_dom"/>
</dbReference>
<protein>
    <submittedName>
        <fullName evidence="2">PD-(D/E)XK nuclease superfamily protein</fullName>
    </submittedName>
</protein>
<dbReference type="STRING" id="142842.SAMN02745118_01776"/>
<dbReference type="PANTHER" id="PTHR34825:SF1">
    <property type="entry name" value="AAA-ATPASE-LIKE DOMAIN-CONTAINING PROTEIN"/>
    <property type="match status" value="1"/>
</dbReference>
<evidence type="ECO:0000259" key="1">
    <source>
        <dbReference type="Pfam" id="PF09820"/>
    </source>
</evidence>
<dbReference type="Gene3D" id="3.40.50.300">
    <property type="entry name" value="P-loop containing nucleotide triphosphate hydrolases"/>
    <property type="match status" value="1"/>
</dbReference>
<evidence type="ECO:0000313" key="2">
    <source>
        <dbReference type="EMBL" id="SJZ77384.1"/>
    </source>
</evidence>
<dbReference type="OrthoDB" id="1050390at2"/>
<organism evidence="2 3">
    <name type="scientific">Selenihalanaerobacter shriftii</name>
    <dbReference type="NCBI Taxonomy" id="142842"/>
    <lineage>
        <taxon>Bacteria</taxon>
        <taxon>Bacillati</taxon>
        <taxon>Bacillota</taxon>
        <taxon>Clostridia</taxon>
        <taxon>Halanaerobiales</taxon>
        <taxon>Halobacteroidaceae</taxon>
        <taxon>Selenihalanaerobacter</taxon>
    </lineage>
</organism>
<keyword evidence="3" id="KW-1185">Reference proteome</keyword>
<dbReference type="InterPro" id="IPR027417">
    <property type="entry name" value="P-loop_NTPase"/>
</dbReference>
<dbReference type="Pfam" id="PF09820">
    <property type="entry name" value="AAA-ATPase_like"/>
    <property type="match status" value="1"/>
</dbReference>
<dbReference type="Pfam" id="PF08011">
    <property type="entry name" value="PDDEXK_9"/>
    <property type="match status" value="1"/>
</dbReference>
<name>A0A1T4NDT7_9FIRM</name>
<dbReference type="AlphaFoldDB" id="A0A1T4NDT7"/>
<reference evidence="3" key="1">
    <citation type="submission" date="2017-02" db="EMBL/GenBank/DDBJ databases">
        <authorList>
            <person name="Varghese N."/>
            <person name="Submissions S."/>
        </authorList>
    </citation>
    <scope>NUCLEOTIDE SEQUENCE [LARGE SCALE GENOMIC DNA]</scope>
    <source>
        <strain evidence="3">ATCC BAA-73</strain>
    </source>
</reference>
<proteinExistence type="predicted"/>
<sequence>MKKLPIGIDDFKKIKEEGYYYVDKSLFIKEIIDESAEVILLARPRRFGKTLNLSMLHYFFEKRIKDGDNIDLFQGLKIKDAEQRYLEKQNKYPIIHLDFKDVKANNWSNCFANLKRIIAKEYKRHSYLLDAGLLLEYEEKEYREIMDLSANLNAYQFSLKNLSEHLSQYHQQKVMILIDEYDQAIKSGYMNGFYEEVVGFMRSLLSGGLKSNPNLAKGVLTGILRVAKESIFSGLNNLVVNTLLDKEYDKYFGLLELEVKDILDYYNLNYKSNEVKEWYNGYSFGENIVYNPWSIMTCIRKEGELKPYWINTSGNELIRKLVIEGDSEVKGDLELLIQGKTVKKKIDENIVFGDIDKKGSSLWSFLLLSGYLRAKNKYMEEARLYCDLDIPNKEVKYIYEEIILNWFEDKITSQNLKLMLKSLTTGDIETFTVVFKEFVINSMSSFDVGGDEPEKVYHAFVLGLLLNLRDRYKVKSNRESGYGRYDVMIIPENKSKLGIVIEFKKLNQHQNEDLETAVNAALKQIEERNYAQELLSQGVTGVLEIGMAFSGKQVKVKSKNINK</sequence>
<dbReference type="EMBL" id="FUWM01000014">
    <property type="protein sequence ID" value="SJZ77384.1"/>
    <property type="molecule type" value="Genomic_DNA"/>
</dbReference>
<dbReference type="PANTHER" id="PTHR34825">
    <property type="entry name" value="CONSERVED PROTEIN, WITH A WEAK D-GALACTARATE DEHYDRATASE/ALTRONATE HYDROLASE DOMAIN"/>
    <property type="match status" value="1"/>
</dbReference>
<gene>
    <name evidence="2" type="ORF">SAMN02745118_01776</name>
</gene>
<dbReference type="Proteomes" id="UP000190625">
    <property type="component" value="Unassembled WGS sequence"/>
</dbReference>
<dbReference type="RefSeq" id="WP_078810235.1">
    <property type="nucleotide sequence ID" value="NZ_FUWM01000014.1"/>
</dbReference>
<evidence type="ECO:0000313" key="3">
    <source>
        <dbReference type="Proteomes" id="UP000190625"/>
    </source>
</evidence>
<feature type="domain" description="AAA-ATPase-like" evidence="1">
    <location>
        <begin position="5"/>
        <end position="232"/>
    </location>
</feature>
<accession>A0A1T4NDT7</accession>
<dbReference type="InterPro" id="IPR012547">
    <property type="entry name" value="PDDEXK_9"/>
</dbReference>